<evidence type="ECO:0000313" key="2">
    <source>
        <dbReference type="Proteomes" id="UP001500101"/>
    </source>
</evidence>
<keyword evidence="2" id="KW-1185">Reference proteome</keyword>
<evidence type="ECO:0008006" key="3">
    <source>
        <dbReference type="Google" id="ProtNLM"/>
    </source>
</evidence>
<protein>
    <recommendedName>
        <fullName evidence="3">DUF4249 family protein</fullName>
    </recommendedName>
</protein>
<comment type="caution">
    <text evidence="1">The sequence shown here is derived from an EMBL/GenBank/DDBJ whole genome shotgun (WGS) entry which is preliminary data.</text>
</comment>
<reference evidence="2" key="1">
    <citation type="journal article" date="2019" name="Int. J. Syst. Evol. Microbiol.">
        <title>The Global Catalogue of Microorganisms (GCM) 10K type strain sequencing project: providing services to taxonomists for standard genome sequencing and annotation.</title>
        <authorList>
            <consortium name="The Broad Institute Genomics Platform"/>
            <consortium name="The Broad Institute Genome Sequencing Center for Infectious Disease"/>
            <person name="Wu L."/>
            <person name="Ma J."/>
        </authorList>
    </citation>
    <scope>NUCLEOTIDE SEQUENCE [LARGE SCALE GENOMIC DNA]</scope>
    <source>
        <strain evidence="2">JCM 16704</strain>
    </source>
</reference>
<evidence type="ECO:0000313" key="1">
    <source>
        <dbReference type="EMBL" id="GAA4137812.1"/>
    </source>
</evidence>
<sequence length="424" mass="48458">MAMKINNIIGFSGRTKKAIYGFPIILLLLINSLFSSCEKIEYNTVENPAYIRVFNNMTYTLTLQNKDEPQPFFCMFIDPEFDETGKPISGLVVGDHLDKRNLYAAPNAAHAGLSTSKFNPEYPGKELVPTAPILNGFDLTNWAQIPAGKRRFLFMARPISEIPFSQLPDEQQRIVFLDTTIDLSEREVYTLHILQKDFKTKKNGLYVRQENFHKQPFSDTLSYVNFYNLSAKGFVDADEQFKTPVPNTIQSFQYGIVDTVNVFLTHIQPQIDAAGKIQHLRIPKLSYQFAGSVIRELDNPKVASYYSFPLIHNSNNKIFSSTWQFIQFCKPPLNPRLNTFIPEAPTFPRGNTVRSFRSNYGFLKFDNSQYKPSQSDNEFFPGLTADVHSGIYNPKTFGLVSSIEIVNSHVFLMSVQRKFPQPIY</sequence>
<organism evidence="1 2">
    <name type="scientific">Sphingobacterium kyonggiense</name>
    <dbReference type="NCBI Taxonomy" id="714075"/>
    <lineage>
        <taxon>Bacteria</taxon>
        <taxon>Pseudomonadati</taxon>
        <taxon>Bacteroidota</taxon>
        <taxon>Sphingobacteriia</taxon>
        <taxon>Sphingobacteriales</taxon>
        <taxon>Sphingobacteriaceae</taxon>
        <taxon>Sphingobacterium</taxon>
    </lineage>
</organism>
<name>A0ABP7YL70_9SPHI</name>
<dbReference type="Proteomes" id="UP001500101">
    <property type="component" value="Unassembled WGS sequence"/>
</dbReference>
<accession>A0ABP7YL70</accession>
<gene>
    <name evidence="1" type="ORF">GCM10022216_14180</name>
</gene>
<proteinExistence type="predicted"/>
<dbReference type="EMBL" id="BAAAZI010000006">
    <property type="protein sequence ID" value="GAA4137812.1"/>
    <property type="molecule type" value="Genomic_DNA"/>
</dbReference>